<accession>A0A0D1AAK4</accession>
<keyword evidence="3" id="KW-1185">Reference proteome</keyword>
<dbReference type="PATRIC" id="fig|1335616.4.peg.638"/>
<gene>
    <name evidence="2" type="ORF">WDC_0643</name>
</gene>
<dbReference type="EMBL" id="AWTT01000011">
    <property type="protein sequence ID" value="KIS03731.1"/>
    <property type="molecule type" value="Genomic_DNA"/>
</dbReference>
<dbReference type="InterPro" id="IPR036514">
    <property type="entry name" value="SGNH_hydro_sf"/>
</dbReference>
<dbReference type="AlphaFoldDB" id="A0A0D1AAK4"/>
<comment type="caution">
    <text evidence="2">The sequence shown here is derived from an EMBL/GenBank/DDBJ whole genome shotgun (WGS) entry which is preliminary data.</text>
</comment>
<organism evidence="2 3">
    <name type="scientific">Paucilactobacillus wasatchensis</name>
    <dbReference type="NCBI Taxonomy" id="1335616"/>
    <lineage>
        <taxon>Bacteria</taxon>
        <taxon>Bacillati</taxon>
        <taxon>Bacillota</taxon>
        <taxon>Bacilli</taxon>
        <taxon>Lactobacillales</taxon>
        <taxon>Lactobacillaceae</taxon>
        <taxon>Paucilactobacillus</taxon>
    </lineage>
</organism>
<dbReference type="OrthoDB" id="9801375at2"/>
<feature type="domain" description="SGNH hydrolase-type esterase" evidence="1">
    <location>
        <begin position="142"/>
        <end position="306"/>
    </location>
</feature>
<dbReference type="RefSeq" id="WP_044010347.1">
    <property type="nucleotide sequence ID" value="NZ_AWTT01000011.1"/>
</dbReference>
<reference evidence="2 3" key="1">
    <citation type="submission" date="2013-08" db="EMBL/GenBank/DDBJ databases">
        <title>Lactobacillus wasatchii sp. WDC04, a late gas producing bacteria isolated from aged chedder cheese.</title>
        <authorList>
            <person name="Oberg C.J."/>
            <person name="Culumber M."/>
            <person name="McMahon D.J."/>
            <person name="Broadbent J.R."/>
            <person name="Oberg T.S."/>
            <person name="Ortaki F."/>
        </authorList>
    </citation>
    <scope>NUCLEOTIDE SEQUENCE [LARGE SCALE GENOMIC DNA]</scope>
    <source>
        <strain evidence="2 3">WDC04</strain>
    </source>
</reference>
<evidence type="ECO:0000313" key="2">
    <source>
        <dbReference type="EMBL" id="KIS03731.1"/>
    </source>
</evidence>
<dbReference type="Gene3D" id="3.40.50.1110">
    <property type="entry name" value="SGNH hydrolase"/>
    <property type="match status" value="1"/>
</dbReference>
<sequence>MITKQLTPQQIINQTSLVGRWTIKSVHQTDTLYSTNLGSTIKFNLVNSTQLGVDFFNNGNPFGPSQTIAVRIDQQQWQRFMTNQMPAIINLSRDRHTIELMLVGNSDLDGVWTEKQGFALKSFAIDQSATITPTPLARPVTFIGDSITSGCWINGHHASFDYAAEANYVSICADQLNLDAGRISYSAAGILKPGTGGVPNAFDFLDHIDATSPWQPPATAAIVINIGVNDRRFDRSVFAQALPAFIQQVNQLFFAAPIKLMIPFSQTFAPIFRTTATKFNNIQLIETKNWHLSYTDGLHPDAKGSQIAGNELARVLRTLT</sequence>
<dbReference type="STRING" id="1335616.WDC_0643"/>
<dbReference type="Proteomes" id="UP000032279">
    <property type="component" value="Unassembled WGS sequence"/>
</dbReference>
<name>A0A0D1AAK4_9LACO</name>
<evidence type="ECO:0000313" key="3">
    <source>
        <dbReference type="Proteomes" id="UP000032279"/>
    </source>
</evidence>
<dbReference type="InterPro" id="IPR013830">
    <property type="entry name" value="SGNH_hydro"/>
</dbReference>
<protein>
    <recommendedName>
        <fullName evidence="1">SGNH hydrolase-type esterase domain-containing protein</fullName>
    </recommendedName>
</protein>
<proteinExistence type="predicted"/>
<dbReference type="SUPFAM" id="SSF52266">
    <property type="entry name" value="SGNH hydrolase"/>
    <property type="match status" value="1"/>
</dbReference>
<dbReference type="Pfam" id="PF13472">
    <property type="entry name" value="Lipase_GDSL_2"/>
    <property type="match status" value="1"/>
</dbReference>
<evidence type="ECO:0000259" key="1">
    <source>
        <dbReference type="Pfam" id="PF13472"/>
    </source>
</evidence>